<dbReference type="SMART" id="SM00530">
    <property type="entry name" value="HTH_XRE"/>
    <property type="match status" value="1"/>
</dbReference>
<dbReference type="InterPro" id="IPR001387">
    <property type="entry name" value="Cro/C1-type_HTH"/>
</dbReference>
<keyword evidence="3" id="KW-1185">Reference proteome</keyword>
<dbReference type="CDD" id="cd00093">
    <property type="entry name" value="HTH_XRE"/>
    <property type="match status" value="1"/>
</dbReference>
<feature type="domain" description="HTH cro/C1-type" evidence="1">
    <location>
        <begin position="7"/>
        <end position="62"/>
    </location>
</feature>
<evidence type="ECO:0000313" key="2">
    <source>
        <dbReference type="EMBL" id="MFD2118143.1"/>
    </source>
</evidence>
<evidence type="ECO:0000313" key="3">
    <source>
        <dbReference type="Proteomes" id="UP001597362"/>
    </source>
</evidence>
<dbReference type="Proteomes" id="UP001597362">
    <property type="component" value="Unassembled WGS sequence"/>
</dbReference>
<comment type="caution">
    <text evidence="2">The sequence shown here is derived from an EMBL/GenBank/DDBJ whole genome shotgun (WGS) entry which is preliminary data.</text>
</comment>
<dbReference type="Pfam" id="PF01381">
    <property type="entry name" value="HTH_3"/>
    <property type="match status" value="1"/>
</dbReference>
<organism evidence="2 3">
    <name type="scientific">Paenibacillus yanchengensis</name>
    <dbReference type="NCBI Taxonomy" id="2035833"/>
    <lineage>
        <taxon>Bacteria</taxon>
        <taxon>Bacillati</taxon>
        <taxon>Bacillota</taxon>
        <taxon>Bacilli</taxon>
        <taxon>Bacillales</taxon>
        <taxon>Paenibacillaceae</taxon>
        <taxon>Paenibacillus</taxon>
    </lineage>
</organism>
<proteinExistence type="predicted"/>
<name>A0ABW4YR97_9BACL</name>
<dbReference type="RefSeq" id="WP_377775779.1">
    <property type="nucleotide sequence ID" value="NZ_JBHUHO010000050.1"/>
</dbReference>
<sequence>MELKDRILLIRESLDLNASKFAQLVGTTSTTVAQLESGQNSNPSASLLLKLADVGNVSVDWLLTGKEELILISKLDQLDDFEKAYIREYVEFAINRKSK</sequence>
<dbReference type="EMBL" id="JBHUHO010000050">
    <property type="protein sequence ID" value="MFD2118143.1"/>
    <property type="molecule type" value="Genomic_DNA"/>
</dbReference>
<evidence type="ECO:0000259" key="1">
    <source>
        <dbReference type="PROSITE" id="PS50943"/>
    </source>
</evidence>
<reference evidence="3" key="1">
    <citation type="journal article" date="2019" name="Int. J. Syst. Evol. Microbiol.">
        <title>The Global Catalogue of Microorganisms (GCM) 10K type strain sequencing project: providing services to taxonomists for standard genome sequencing and annotation.</title>
        <authorList>
            <consortium name="The Broad Institute Genomics Platform"/>
            <consortium name="The Broad Institute Genome Sequencing Center for Infectious Disease"/>
            <person name="Wu L."/>
            <person name="Ma J."/>
        </authorList>
    </citation>
    <scope>NUCLEOTIDE SEQUENCE [LARGE SCALE GENOMIC DNA]</scope>
    <source>
        <strain evidence="3">GH52</strain>
    </source>
</reference>
<protein>
    <submittedName>
        <fullName evidence="2">Helix-turn-helix domain-containing protein</fullName>
    </submittedName>
</protein>
<gene>
    <name evidence="2" type="ORF">ACFSJH_20810</name>
</gene>
<dbReference type="InterPro" id="IPR010982">
    <property type="entry name" value="Lambda_DNA-bd_dom_sf"/>
</dbReference>
<dbReference type="PROSITE" id="PS50943">
    <property type="entry name" value="HTH_CROC1"/>
    <property type="match status" value="1"/>
</dbReference>
<accession>A0ABW4YR97</accession>
<dbReference type="Gene3D" id="1.10.260.40">
    <property type="entry name" value="lambda repressor-like DNA-binding domains"/>
    <property type="match status" value="1"/>
</dbReference>
<dbReference type="SUPFAM" id="SSF47413">
    <property type="entry name" value="lambda repressor-like DNA-binding domains"/>
    <property type="match status" value="1"/>
</dbReference>